<dbReference type="PROSITE" id="PS50181">
    <property type="entry name" value="FBOX"/>
    <property type="match status" value="1"/>
</dbReference>
<evidence type="ECO:0000259" key="1">
    <source>
        <dbReference type="PROSITE" id="PS50181"/>
    </source>
</evidence>
<dbReference type="SMART" id="SM00256">
    <property type="entry name" value="FBOX"/>
    <property type="match status" value="1"/>
</dbReference>
<gene>
    <name evidence="2" type="primary">Nfu_g_1_021583</name>
</gene>
<dbReference type="InterPro" id="IPR036047">
    <property type="entry name" value="F-box-like_dom_sf"/>
</dbReference>
<reference evidence="2" key="2">
    <citation type="submission" date="2016-06" db="EMBL/GenBank/DDBJ databases">
        <title>The genome of a short-lived fish provides insights into sex chromosome evolution and the genetic control of aging.</title>
        <authorList>
            <person name="Reichwald K."/>
            <person name="Felder M."/>
            <person name="Petzold A."/>
            <person name="Koch P."/>
            <person name="Groth M."/>
            <person name="Platzer M."/>
        </authorList>
    </citation>
    <scope>NUCLEOTIDE SEQUENCE</scope>
    <source>
        <tissue evidence="2">Brain</tissue>
    </source>
</reference>
<dbReference type="InterPro" id="IPR001810">
    <property type="entry name" value="F-box_dom"/>
</dbReference>
<proteinExistence type="predicted"/>
<sequence>MALFPVHFPSEVWNHIFQYLSAADKFSVRASCRYFRKLIDHWSLWKNWTIVLSFKNGPYNSEFWDSLRRRKVSSVVMRNTKTKDWSRLSLALPTLTTLIMDQNSNGNLNFIQDFSHLNRLAIRSSAVLLDLHTQTQLQHLTHLSMCNVLFQNKSNWSFLNLLPFLSSLTSVVCHNTNSFGQRDRMVDTLVSILPKLKHLSLSANYISPQRDGSIFKPVTSLSSLELIDCLDHSSPEDVGQMISGLKCLRVFFKHSHQGRPEALSASVVYLKTWLSESAQLSNLTVVKGPPVRMYATSIPATVTNLTLCVSGLSPRDMAAVAQQVPDLLHLHIDAWPSHLGSHTARIPELFPKLRSLKLRQDHVPEKDFLRLQQLQDLECLEILDRGHWSDLYKKLQTLTRNRLRVVTSSPQRDAFHCPCVSQVY</sequence>
<reference evidence="2" key="1">
    <citation type="submission" date="2016-05" db="EMBL/GenBank/DDBJ databases">
        <authorList>
            <person name="Lavstsen T."/>
            <person name="Jespersen J.S."/>
        </authorList>
    </citation>
    <scope>NUCLEOTIDE SEQUENCE</scope>
    <source>
        <tissue evidence="2">Brain</tissue>
    </source>
</reference>
<dbReference type="Pfam" id="PF12937">
    <property type="entry name" value="F-box-like"/>
    <property type="match status" value="1"/>
</dbReference>
<name>A0A1A8MB13_9TELE</name>
<dbReference type="Gene3D" id="1.20.1280.50">
    <property type="match status" value="1"/>
</dbReference>
<protein>
    <recommendedName>
        <fullName evidence="1">F-box domain-containing protein</fullName>
    </recommendedName>
</protein>
<dbReference type="SUPFAM" id="SSF81383">
    <property type="entry name" value="F-box domain"/>
    <property type="match status" value="1"/>
</dbReference>
<dbReference type="SUPFAM" id="SSF52058">
    <property type="entry name" value="L domain-like"/>
    <property type="match status" value="1"/>
</dbReference>
<accession>A0A1A8MB13</accession>
<organism evidence="2">
    <name type="scientific">Nothobranchius pienaari</name>
    <dbReference type="NCBI Taxonomy" id="704102"/>
    <lineage>
        <taxon>Eukaryota</taxon>
        <taxon>Metazoa</taxon>
        <taxon>Chordata</taxon>
        <taxon>Craniata</taxon>
        <taxon>Vertebrata</taxon>
        <taxon>Euteleostomi</taxon>
        <taxon>Actinopterygii</taxon>
        <taxon>Neopterygii</taxon>
        <taxon>Teleostei</taxon>
        <taxon>Neoteleostei</taxon>
        <taxon>Acanthomorphata</taxon>
        <taxon>Ovalentaria</taxon>
        <taxon>Atherinomorphae</taxon>
        <taxon>Cyprinodontiformes</taxon>
        <taxon>Nothobranchiidae</taxon>
        <taxon>Nothobranchius</taxon>
    </lineage>
</organism>
<evidence type="ECO:0000313" key="2">
    <source>
        <dbReference type="EMBL" id="SBR54002.1"/>
    </source>
</evidence>
<dbReference type="InterPro" id="IPR032675">
    <property type="entry name" value="LRR_dom_sf"/>
</dbReference>
<dbReference type="AlphaFoldDB" id="A0A1A8MB13"/>
<dbReference type="Gene3D" id="3.80.10.10">
    <property type="entry name" value="Ribonuclease Inhibitor"/>
    <property type="match status" value="1"/>
</dbReference>
<feature type="domain" description="F-box" evidence="1">
    <location>
        <begin position="2"/>
        <end position="48"/>
    </location>
</feature>
<dbReference type="EMBL" id="HAEF01012843">
    <property type="protein sequence ID" value="SBR54002.1"/>
    <property type="molecule type" value="Transcribed_RNA"/>
</dbReference>